<sequence length="88" mass="9869">MLNSFQVLLLIAGTLLFYLSNKNQQLLPKALNNGFRLASYLILFCPYGIIFLQNEGPSVIFQSFVVIMLGLIISPFFALLKSNKKGKL</sequence>
<protein>
    <submittedName>
        <fullName evidence="2">Uncharacterized protein</fullName>
    </submittedName>
</protein>
<dbReference type="Proteomes" id="UP000306719">
    <property type="component" value="Unassembled WGS sequence"/>
</dbReference>
<evidence type="ECO:0000313" key="2">
    <source>
        <dbReference type="EMBL" id="TMP35988.1"/>
    </source>
</evidence>
<feature type="transmembrane region" description="Helical" evidence="1">
    <location>
        <begin position="59"/>
        <end position="80"/>
    </location>
</feature>
<dbReference type="EMBL" id="PNCJ01000019">
    <property type="protein sequence ID" value="TMP35988.1"/>
    <property type="molecule type" value="Genomic_DNA"/>
</dbReference>
<dbReference type="AlphaFoldDB" id="A0A5S3WZV0"/>
<proteinExistence type="predicted"/>
<organism evidence="2 3">
    <name type="scientific">Pseudoalteromonas rubra</name>
    <dbReference type="NCBI Taxonomy" id="43658"/>
    <lineage>
        <taxon>Bacteria</taxon>
        <taxon>Pseudomonadati</taxon>
        <taxon>Pseudomonadota</taxon>
        <taxon>Gammaproteobacteria</taxon>
        <taxon>Alteromonadales</taxon>
        <taxon>Pseudoalteromonadaceae</taxon>
        <taxon>Pseudoalteromonas</taxon>
    </lineage>
</organism>
<feature type="transmembrane region" description="Helical" evidence="1">
    <location>
        <begin position="6"/>
        <end position="21"/>
    </location>
</feature>
<accession>A0A5S3WZV0</accession>
<reference evidence="3" key="2">
    <citation type="submission" date="2019-06" db="EMBL/GenBank/DDBJ databases">
        <title>Co-occurence of chitin degradation, pigmentation and bioactivity in marine Pseudoalteromonas.</title>
        <authorList>
            <person name="Sonnenschein E.C."/>
            <person name="Bech P.K."/>
        </authorList>
    </citation>
    <scope>NUCLEOTIDE SEQUENCE [LARGE SCALE GENOMIC DNA]</scope>
    <source>
        <strain evidence="3">S2599</strain>
    </source>
</reference>
<comment type="caution">
    <text evidence="2">The sequence shown here is derived from an EMBL/GenBank/DDBJ whole genome shotgun (WGS) entry which is preliminary data.</text>
</comment>
<evidence type="ECO:0000313" key="3">
    <source>
        <dbReference type="Proteomes" id="UP000306719"/>
    </source>
</evidence>
<reference evidence="2 3" key="1">
    <citation type="submission" date="2018-01" db="EMBL/GenBank/DDBJ databases">
        <authorList>
            <person name="Paulsen S."/>
            <person name="Gram L.K."/>
        </authorList>
    </citation>
    <scope>NUCLEOTIDE SEQUENCE [LARGE SCALE GENOMIC DNA]</scope>
    <source>
        <strain evidence="2 3">S2599</strain>
    </source>
</reference>
<gene>
    <name evidence="2" type="ORF">CWB98_14655</name>
</gene>
<keyword evidence="1" id="KW-1133">Transmembrane helix</keyword>
<keyword evidence="1" id="KW-0472">Membrane</keyword>
<name>A0A5S3WZV0_9GAMM</name>
<keyword evidence="1" id="KW-0812">Transmembrane</keyword>
<feature type="transmembrane region" description="Helical" evidence="1">
    <location>
        <begin position="33"/>
        <end position="53"/>
    </location>
</feature>
<evidence type="ECO:0000256" key="1">
    <source>
        <dbReference type="SAM" id="Phobius"/>
    </source>
</evidence>